<evidence type="ECO:0000256" key="4">
    <source>
        <dbReference type="ARBA" id="ARBA00023163"/>
    </source>
</evidence>
<dbReference type="Proteomes" id="UP000245202">
    <property type="component" value="Unassembled WGS sequence"/>
</dbReference>
<dbReference type="CDD" id="cd07377">
    <property type="entry name" value="WHTH_GntR"/>
    <property type="match status" value="1"/>
</dbReference>
<feature type="domain" description="HTH gntR-type" evidence="5">
    <location>
        <begin position="8"/>
        <end position="76"/>
    </location>
</feature>
<dbReference type="PRINTS" id="PR00035">
    <property type="entry name" value="HTHGNTR"/>
</dbReference>
<protein>
    <submittedName>
        <fullName evidence="6">GntR family transcriptional regulator</fullName>
    </submittedName>
</protein>
<dbReference type="FunFam" id="1.10.10.10:FF:000079">
    <property type="entry name" value="GntR family transcriptional regulator"/>
    <property type="match status" value="1"/>
</dbReference>
<reference evidence="6 7" key="1">
    <citation type="submission" date="2017-08" db="EMBL/GenBank/DDBJ databases">
        <title>Substantial Increase in Enzyme Production by Combined Drug-Resistance Mutations in Paenibacillus agaridevorans.</title>
        <authorList>
            <person name="Tanaka Y."/>
            <person name="Funane K."/>
            <person name="Hosaka T."/>
            <person name="Shiwa Y."/>
            <person name="Fujita N."/>
            <person name="Miyazaki T."/>
            <person name="Yoshikawa H."/>
            <person name="Murakami K."/>
            <person name="Kasahara K."/>
            <person name="Inaoka T."/>
            <person name="Hiraga Y."/>
            <person name="Ochi K."/>
        </authorList>
    </citation>
    <scope>NUCLEOTIDE SEQUENCE [LARGE SCALE GENOMIC DNA]</scope>
    <source>
        <strain evidence="6 7">T-3040</strain>
    </source>
</reference>
<dbReference type="Pfam" id="PF00392">
    <property type="entry name" value="GntR"/>
    <property type="match status" value="1"/>
</dbReference>
<gene>
    <name evidence="6" type="ORF">PAT3040_04017</name>
</gene>
<dbReference type="PANTHER" id="PTHR30146:SF95">
    <property type="entry name" value="RIBOSE OPERON REPRESSOR"/>
    <property type="match status" value="1"/>
</dbReference>
<dbReference type="CDD" id="cd06267">
    <property type="entry name" value="PBP1_LacI_sugar_binding-like"/>
    <property type="match status" value="1"/>
</dbReference>
<dbReference type="GO" id="GO:0000976">
    <property type="term" value="F:transcription cis-regulatory region binding"/>
    <property type="evidence" value="ECO:0007669"/>
    <property type="project" value="TreeGrafter"/>
</dbReference>
<sequence length="375" mass="42806">MKSQQKNKPLYIQIREYIKNQIDIGALKPEDQIPTETDLTNQFQVSRITIKTALRHLVDEGLIYRVAGKGSFVSSPKLQPTRQEGALEYQINKIGFLMPAIGDVLSIQLLRGIEEVCRDEGIILMVQSVLTQSEERAAIRQMIDAGAKGLIIFPVDGEAYSDEILRLKSEQFPFVLVDRYLPGIKTNAVYSDNYDGGQIGTDYLAKLGHQHIGILSFTKSKTSSSEDRFRGYLDAAQKNKLKLETNYWLTQFDDISYQDEDSMKEMIEEWLQKEQEITAVFAFSPQTAIYLATMAGKLGKRIPEDLAILCFDHPQIRNLDNDYFSWIEQNFELIGTEAVKLLLKTIREPSTLEQIVIPVSLHERQTTQIFTRSQR</sequence>
<dbReference type="SUPFAM" id="SSF53822">
    <property type="entry name" value="Periplasmic binding protein-like I"/>
    <property type="match status" value="1"/>
</dbReference>
<keyword evidence="3" id="KW-0238">DNA-binding</keyword>
<proteinExistence type="predicted"/>
<dbReference type="Gene3D" id="1.10.10.10">
    <property type="entry name" value="Winged helix-like DNA-binding domain superfamily/Winged helix DNA-binding domain"/>
    <property type="match status" value="1"/>
</dbReference>
<dbReference type="SUPFAM" id="SSF46785">
    <property type="entry name" value="Winged helix' DNA-binding domain"/>
    <property type="match status" value="1"/>
</dbReference>
<dbReference type="PROSITE" id="PS50949">
    <property type="entry name" value="HTH_GNTR"/>
    <property type="match status" value="1"/>
</dbReference>
<dbReference type="GO" id="GO:0003700">
    <property type="term" value="F:DNA-binding transcription factor activity"/>
    <property type="evidence" value="ECO:0007669"/>
    <property type="project" value="InterPro"/>
</dbReference>
<evidence type="ECO:0000256" key="3">
    <source>
        <dbReference type="ARBA" id="ARBA00023125"/>
    </source>
</evidence>
<dbReference type="InterPro" id="IPR036390">
    <property type="entry name" value="WH_DNA-bd_sf"/>
</dbReference>
<dbReference type="SMART" id="SM00345">
    <property type="entry name" value="HTH_GNTR"/>
    <property type="match status" value="1"/>
</dbReference>
<keyword evidence="1" id="KW-0678">Repressor</keyword>
<dbReference type="InterPro" id="IPR028082">
    <property type="entry name" value="Peripla_BP_I"/>
</dbReference>
<evidence type="ECO:0000256" key="2">
    <source>
        <dbReference type="ARBA" id="ARBA00023015"/>
    </source>
</evidence>
<dbReference type="Gene3D" id="3.40.50.2300">
    <property type="match status" value="2"/>
</dbReference>
<evidence type="ECO:0000259" key="5">
    <source>
        <dbReference type="PROSITE" id="PS50949"/>
    </source>
</evidence>
<name>A0A2R5EZX3_9BACL</name>
<organism evidence="6 7">
    <name type="scientific">Paenibacillus agaridevorans</name>
    <dbReference type="NCBI Taxonomy" id="171404"/>
    <lineage>
        <taxon>Bacteria</taxon>
        <taxon>Bacillati</taxon>
        <taxon>Bacillota</taxon>
        <taxon>Bacilli</taxon>
        <taxon>Bacillales</taxon>
        <taxon>Paenibacillaceae</taxon>
        <taxon>Paenibacillus</taxon>
    </lineage>
</organism>
<dbReference type="InterPro" id="IPR046335">
    <property type="entry name" value="LacI/GalR-like_sensor"/>
</dbReference>
<dbReference type="Pfam" id="PF13377">
    <property type="entry name" value="Peripla_BP_3"/>
    <property type="match status" value="1"/>
</dbReference>
<dbReference type="AlphaFoldDB" id="A0A2R5EZX3"/>
<keyword evidence="7" id="KW-1185">Reference proteome</keyword>
<dbReference type="InterPro" id="IPR000524">
    <property type="entry name" value="Tscrpt_reg_HTH_GntR"/>
</dbReference>
<evidence type="ECO:0000256" key="1">
    <source>
        <dbReference type="ARBA" id="ARBA00022491"/>
    </source>
</evidence>
<evidence type="ECO:0000313" key="6">
    <source>
        <dbReference type="EMBL" id="GBG09373.1"/>
    </source>
</evidence>
<dbReference type="PANTHER" id="PTHR30146">
    <property type="entry name" value="LACI-RELATED TRANSCRIPTIONAL REPRESSOR"/>
    <property type="match status" value="1"/>
</dbReference>
<keyword evidence="2" id="KW-0805">Transcription regulation</keyword>
<dbReference type="RefSeq" id="WP_108994127.1">
    <property type="nucleotide sequence ID" value="NZ_BDQX01000230.1"/>
</dbReference>
<evidence type="ECO:0000313" key="7">
    <source>
        <dbReference type="Proteomes" id="UP000245202"/>
    </source>
</evidence>
<accession>A0A2R5EZX3</accession>
<dbReference type="EMBL" id="BDQX01000230">
    <property type="protein sequence ID" value="GBG09373.1"/>
    <property type="molecule type" value="Genomic_DNA"/>
</dbReference>
<keyword evidence="4" id="KW-0804">Transcription</keyword>
<comment type="caution">
    <text evidence="6">The sequence shown here is derived from an EMBL/GenBank/DDBJ whole genome shotgun (WGS) entry which is preliminary data.</text>
</comment>
<dbReference type="InterPro" id="IPR036388">
    <property type="entry name" value="WH-like_DNA-bd_sf"/>
</dbReference>